<keyword evidence="3" id="KW-1185">Reference proteome</keyword>
<proteinExistence type="predicted"/>
<dbReference type="EMBL" id="REGN01006163">
    <property type="protein sequence ID" value="RNA10540.1"/>
    <property type="molecule type" value="Genomic_DNA"/>
</dbReference>
<comment type="caution">
    <text evidence="2">The sequence shown here is derived from an EMBL/GenBank/DDBJ whole genome shotgun (WGS) entry which is preliminary data.</text>
</comment>
<gene>
    <name evidence="2" type="ORF">BpHYR1_045638</name>
</gene>
<keyword evidence="1" id="KW-0472">Membrane</keyword>
<evidence type="ECO:0000313" key="2">
    <source>
        <dbReference type="EMBL" id="RNA10540.1"/>
    </source>
</evidence>
<sequence>MCKDAKRLLNTIAIFPPAESPPNMSLLKSTSSCCQFSKTCSTTLQQSLIEIGKGNSGASRHLVIYFCFYLMEMMAIRVSLAILDRKRSFTRVSHKKSSAVRKLHLLMIIAN</sequence>
<reference evidence="2 3" key="1">
    <citation type="journal article" date="2018" name="Sci. Rep.">
        <title>Genomic signatures of local adaptation to the degree of environmental predictability in rotifers.</title>
        <authorList>
            <person name="Franch-Gras L."/>
            <person name="Hahn C."/>
            <person name="Garcia-Roger E.M."/>
            <person name="Carmona M.J."/>
            <person name="Serra M."/>
            <person name="Gomez A."/>
        </authorList>
    </citation>
    <scope>NUCLEOTIDE SEQUENCE [LARGE SCALE GENOMIC DNA]</scope>
    <source>
        <strain evidence="2">HYR1</strain>
    </source>
</reference>
<dbReference type="Proteomes" id="UP000276133">
    <property type="component" value="Unassembled WGS sequence"/>
</dbReference>
<keyword evidence="1" id="KW-0812">Transmembrane</keyword>
<name>A0A3M7QGN7_BRAPC</name>
<protein>
    <submittedName>
        <fullName evidence="2">Uncharacterized protein</fullName>
    </submittedName>
</protein>
<keyword evidence="1" id="KW-1133">Transmembrane helix</keyword>
<organism evidence="2 3">
    <name type="scientific">Brachionus plicatilis</name>
    <name type="common">Marine rotifer</name>
    <name type="synonym">Brachionus muelleri</name>
    <dbReference type="NCBI Taxonomy" id="10195"/>
    <lineage>
        <taxon>Eukaryota</taxon>
        <taxon>Metazoa</taxon>
        <taxon>Spiralia</taxon>
        <taxon>Gnathifera</taxon>
        <taxon>Rotifera</taxon>
        <taxon>Eurotatoria</taxon>
        <taxon>Monogononta</taxon>
        <taxon>Pseudotrocha</taxon>
        <taxon>Ploima</taxon>
        <taxon>Brachionidae</taxon>
        <taxon>Brachionus</taxon>
    </lineage>
</organism>
<dbReference type="AlphaFoldDB" id="A0A3M7QGN7"/>
<feature type="transmembrane region" description="Helical" evidence="1">
    <location>
        <begin position="62"/>
        <end position="83"/>
    </location>
</feature>
<accession>A0A3M7QGN7</accession>
<evidence type="ECO:0000256" key="1">
    <source>
        <dbReference type="SAM" id="Phobius"/>
    </source>
</evidence>
<evidence type="ECO:0000313" key="3">
    <source>
        <dbReference type="Proteomes" id="UP000276133"/>
    </source>
</evidence>